<dbReference type="EC" id="2.7.7.108" evidence="5"/>
<keyword evidence="3" id="KW-0547">Nucleotide-binding</keyword>
<dbReference type="PROSITE" id="PS51459">
    <property type="entry name" value="FIDO"/>
    <property type="match status" value="1"/>
</dbReference>
<sequence length="202" mass="23466">MAVLDNLLGIDNQAELARVEEKTTKIRAKELVENHIIDDFEVGTFKGLSQIHHYLFQDIYPFAGKIRSVDLAKGQFRFAPVLYLEAALKEIEKLDQSDFEHIIEKYVEMNVAHPFREGNGRTTRIWLDQILKKEIGKVVDWNEVDKDEYLTAMIMSPVNDLAIKELLKIALTNKIDDHETFFKGIDASYYYEGYTEFKTEDL</sequence>
<evidence type="ECO:0000313" key="10">
    <source>
        <dbReference type="Proteomes" id="UP001256711"/>
    </source>
</evidence>
<dbReference type="RefSeq" id="WP_311835630.1">
    <property type="nucleotide sequence ID" value="NZ_JARQBJ010000005.1"/>
</dbReference>
<dbReference type="InterPro" id="IPR003812">
    <property type="entry name" value="Fido"/>
</dbReference>
<evidence type="ECO:0000256" key="3">
    <source>
        <dbReference type="ARBA" id="ARBA00022741"/>
    </source>
</evidence>
<dbReference type="EMBL" id="JARQBJ010000005">
    <property type="protein sequence ID" value="MDT2810887.1"/>
    <property type="molecule type" value="Genomic_DNA"/>
</dbReference>
<dbReference type="GO" id="GO:0070733">
    <property type="term" value="F:AMPylase activity"/>
    <property type="evidence" value="ECO:0007669"/>
    <property type="project" value="UniProtKB-EC"/>
</dbReference>
<evidence type="ECO:0000256" key="6">
    <source>
        <dbReference type="ARBA" id="ARBA00047939"/>
    </source>
</evidence>
<evidence type="ECO:0000259" key="8">
    <source>
        <dbReference type="PROSITE" id="PS51459"/>
    </source>
</evidence>
<dbReference type="Pfam" id="PF02661">
    <property type="entry name" value="Fic"/>
    <property type="match status" value="1"/>
</dbReference>
<organism evidence="9 10">
    <name type="scientific">Enterococcus asini</name>
    <dbReference type="NCBI Taxonomy" id="57732"/>
    <lineage>
        <taxon>Bacteria</taxon>
        <taxon>Bacillati</taxon>
        <taxon>Bacillota</taxon>
        <taxon>Bacilli</taxon>
        <taxon>Lactobacillales</taxon>
        <taxon>Enterococcaceae</taxon>
        <taxon>Enterococcus</taxon>
    </lineage>
</organism>
<accession>A0AAW8U3Q4</accession>
<name>A0AAW8U3Q4_9ENTE</name>
<dbReference type="PANTHER" id="PTHR39560">
    <property type="entry name" value="PROTEIN ADENYLYLTRANSFERASE FIC-RELATED"/>
    <property type="match status" value="1"/>
</dbReference>
<dbReference type="Proteomes" id="UP001256711">
    <property type="component" value="Unassembled WGS sequence"/>
</dbReference>
<keyword evidence="1" id="KW-0808">Transferase</keyword>
<comment type="catalytic activity">
    <reaction evidence="6">
        <text>L-threonyl-[protein] + ATP = 3-O-(5'-adenylyl)-L-threonyl-[protein] + diphosphate</text>
        <dbReference type="Rhea" id="RHEA:54292"/>
        <dbReference type="Rhea" id="RHEA-COMP:11060"/>
        <dbReference type="Rhea" id="RHEA-COMP:13847"/>
        <dbReference type="ChEBI" id="CHEBI:30013"/>
        <dbReference type="ChEBI" id="CHEBI:30616"/>
        <dbReference type="ChEBI" id="CHEBI:33019"/>
        <dbReference type="ChEBI" id="CHEBI:138113"/>
        <dbReference type="EC" id="2.7.7.108"/>
    </reaction>
</comment>
<dbReference type="SUPFAM" id="SSF140931">
    <property type="entry name" value="Fic-like"/>
    <property type="match status" value="1"/>
</dbReference>
<dbReference type="Gene3D" id="1.10.3290.10">
    <property type="entry name" value="Fido-like domain"/>
    <property type="match status" value="1"/>
</dbReference>
<comment type="caution">
    <text evidence="9">The sequence shown here is derived from an EMBL/GenBank/DDBJ whole genome shotgun (WGS) entry which is preliminary data.</text>
</comment>
<evidence type="ECO:0000256" key="5">
    <source>
        <dbReference type="ARBA" id="ARBA00034531"/>
    </source>
</evidence>
<gene>
    <name evidence="9" type="ORF">P7H43_10395</name>
</gene>
<evidence type="ECO:0000313" key="9">
    <source>
        <dbReference type="EMBL" id="MDT2810887.1"/>
    </source>
</evidence>
<reference evidence="9" key="1">
    <citation type="submission" date="2023-03" db="EMBL/GenBank/DDBJ databases">
        <authorList>
            <person name="Shen W."/>
            <person name="Cai J."/>
        </authorList>
    </citation>
    <scope>NUCLEOTIDE SEQUENCE</scope>
    <source>
        <strain evidence="9">B226-2</strain>
    </source>
</reference>
<dbReference type="PANTHER" id="PTHR39560:SF1">
    <property type="entry name" value="PROTEIN ADENYLYLTRANSFERASE FIC-RELATED"/>
    <property type="match status" value="1"/>
</dbReference>
<evidence type="ECO:0000256" key="1">
    <source>
        <dbReference type="ARBA" id="ARBA00022679"/>
    </source>
</evidence>
<proteinExistence type="predicted"/>
<dbReference type="AlphaFoldDB" id="A0AAW8U3Q4"/>
<evidence type="ECO:0000256" key="7">
    <source>
        <dbReference type="ARBA" id="ARBA00048696"/>
    </source>
</evidence>
<protein>
    <recommendedName>
        <fullName evidence="5">protein adenylyltransferase</fullName>
        <ecNumber evidence="5">2.7.7.108</ecNumber>
    </recommendedName>
</protein>
<dbReference type="NCBIfam" id="NF046029">
    <property type="entry name" value="ProtAdlyltaseNmFic"/>
    <property type="match status" value="1"/>
</dbReference>
<dbReference type="GO" id="GO:0051302">
    <property type="term" value="P:regulation of cell division"/>
    <property type="evidence" value="ECO:0007669"/>
    <property type="project" value="TreeGrafter"/>
</dbReference>
<dbReference type="GO" id="GO:0005524">
    <property type="term" value="F:ATP binding"/>
    <property type="evidence" value="ECO:0007669"/>
    <property type="project" value="UniProtKB-KW"/>
</dbReference>
<feature type="domain" description="Fido" evidence="8">
    <location>
        <begin position="43"/>
        <end position="172"/>
    </location>
</feature>
<comment type="catalytic activity">
    <reaction evidence="7">
        <text>L-tyrosyl-[protein] + ATP = O-(5'-adenylyl)-L-tyrosyl-[protein] + diphosphate</text>
        <dbReference type="Rhea" id="RHEA:54288"/>
        <dbReference type="Rhea" id="RHEA-COMP:10136"/>
        <dbReference type="Rhea" id="RHEA-COMP:13846"/>
        <dbReference type="ChEBI" id="CHEBI:30616"/>
        <dbReference type="ChEBI" id="CHEBI:33019"/>
        <dbReference type="ChEBI" id="CHEBI:46858"/>
        <dbReference type="ChEBI" id="CHEBI:83624"/>
        <dbReference type="EC" id="2.7.7.108"/>
    </reaction>
</comment>
<evidence type="ECO:0000256" key="2">
    <source>
        <dbReference type="ARBA" id="ARBA00022695"/>
    </source>
</evidence>
<dbReference type="InterPro" id="IPR036597">
    <property type="entry name" value="Fido-like_dom_sf"/>
</dbReference>
<keyword evidence="2" id="KW-0548">Nucleotidyltransferase</keyword>
<evidence type="ECO:0000256" key="4">
    <source>
        <dbReference type="ARBA" id="ARBA00022840"/>
    </source>
</evidence>
<keyword evidence="4" id="KW-0067">ATP-binding</keyword>